<dbReference type="OrthoDB" id="544175at2759"/>
<dbReference type="InterPro" id="IPR012458">
    <property type="entry name" value="DUF1664"/>
</dbReference>
<gene>
    <name evidence="4" type="ORF">C2845_PM04G19590</name>
</gene>
<evidence type="ECO:0000313" key="5">
    <source>
        <dbReference type="Proteomes" id="UP000275267"/>
    </source>
</evidence>
<feature type="coiled-coil region" evidence="1">
    <location>
        <begin position="171"/>
        <end position="251"/>
    </location>
</feature>
<keyword evidence="2" id="KW-1133">Transmembrane helix</keyword>
<evidence type="ECO:0000313" key="4">
    <source>
        <dbReference type="EMBL" id="RLM85086.1"/>
    </source>
</evidence>
<reference evidence="5" key="1">
    <citation type="journal article" date="2019" name="Nat. Commun.">
        <title>The genome of broomcorn millet.</title>
        <authorList>
            <person name="Zou C."/>
            <person name="Miki D."/>
            <person name="Li D."/>
            <person name="Tang Q."/>
            <person name="Xiao L."/>
            <person name="Rajput S."/>
            <person name="Deng P."/>
            <person name="Jia W."/>
            <person name="Huang R."/>
            <person name="Zhang M."/>
            <person name="Sun Y."/>
            <person name="Hu J."/>
            <person name="Fu X."/>
            <person name="Schnable P.S."/>
            <person name="Li F."/>
            <person name="Zhang H."/>
            <person name="Feng B."/>
            <person name="Zhu X."/>
            <person name="Liu R."/>
            <person name="Schnable J.C."/>
            <person name="Zhu J.-K."/>
            <person name="Zhang H."/>
        </authorList>
    </citation>
    <scope>NUCLEOTIDE SEQUENCE [LARGE SCALE GENOMIC DNA]</scope>
</reference>
<dbReference type="PANTHER" id="PTHR46667:SF1">
    <property type="entry name" value="OS09G0482740 PROTEIN"/>
    <property type="match status" value="1"/>
</dbReference>
<protein>
    <recommendedName>
        <fullName evidence="3">DUF1664 domain-containing protein</fullName>
    </recommendedName>
</protein>
<proteinExistence type="predicted"/>
<feature type="domain" description="DUF1664" evidence="3">
    <location>
        <begin position="151"/>
        <end position="252"/>
    </location>
</feature>
<dbReference type="STRING" id="4540.A0A3L6QP29"/>
<accession>A0A3L6QP29</accession>
<evidence type="ECO:0000259" key="3">
    <source>
        <dbReference type="Pfam" id="PF07889"/>
    </source>
</evidence>
<comment type="caution">
    <text evidence="4">The sequence shown here is derived from an EMBL/GenBank/DDBJ whole genome shotgun (WGS) entry which is preliminary data.</text>
</comment>
<sequence>MATQTGVAASKVLILVGAGMTGSILLRNGRLSDVLGELQEIMKGVNQGAASAPYDIALIQAQIRNLAQEVRDLTLSRPITILNGKSDSGGGLSSYILPAAAVGAMGYCYMWWKSVDTKEFAICVLNKKLMHHFSQMVPHLVPPGFSVNAAVKGLSLSDVMFVTKRNMANAVQSMSKQLEQVSSALAATKRQLTQRLENLDGKMDEQVEVSKTIRNEVNDVKDDLSQIGFDIEAIQQMVAGLEGKIELLENKQDVANTGIWYLCQVAGGIKDGINAKFFQEATEKLKLSHPTQPETKPVKGLELFSESAKEPKVADSKPIMFSSDAENEKPTKTAAVKGAAVHRSIRFSFRKEGLAL</sequence>
<name>A0A3L6QP29_PANMI</name>
<dbReference type="EMBL" id="PQIB02000011">
    <property type="protein sequence ID" value="RLM85086.1"/>
    <property type="molecule type" value="Genomic_DNA"/>
</dbReference>
<keyword evidence="1" id="KW-0175">Coiled coil</keyword>
<evidence type="ECO:0000256" key="2">
    <source>
        <dbReference type="SAM" id="Phobius"/>
    </source>
</evidence>
<dbReference type="AlphaFoldDB" id="A0A3L6QP29"/>
<keyword evidence="2" id="KW-0812">Transmembrane</keyword>
<feature type="transmembrane region" description="Helical" evidence="2">
    <location>
        <begin position="6"/>
        <end position="26"/>
    </location>
</feature>
<organism evidence="4 5">
    <name type="scientific">Panicum miliaceum</name>
    <name type="common">Proso millet</name>
    <name type="synonym">Broomcorn millet</name>
    <dbReference type="NCBI Taxonomy" id="4540"/>
    <lineage>
        <taxon>Eukaryota</taxon>
        <taxon>Viridiplantae</taxon>
        <taxon>Streptophyta</taxon>
        <taxon>Embryophyta</taxon>
        <taxon>Tracheophyta</taxon>
        <taxon>Spermatophyta</taxon>
        <taxon>Magnoliopsida</taxon>
        <taxon>Liliopsida</taxon>
        <taxon>Poales</taxon>
        <taxon>Poaceae</taxon>
        <taxon>PACMAD clade</taxon>
        <taxon>Panicoideae</taxon>
        <taxon>Panicodae</taxon>
        <taxon>Paniceae</taxon>
        <taxon>Panicinae</taxon>
        <taxon>Panicum</taxon>
        <taxon>Panicum sect. Panicum</taxon>
    </lineage>
</organism>
<dbReference type="Proteomes" id="UP000275267">
    <property type="component" value="Unassembled WGS sequence"/>
</dbReference>
<evidence type="ECO:0000256" key="1">
    <source>
        <dbReference type="SAM" id="Coils"/>
    </source>
</evidence>
<dbReference type="Pfam" id="PF07889">
    <property type="entry name" value="DUF1664"/>
    <property type="match status" value="1"/>
</dbReference>
<keyword evidence="2" id="KW-0472">Membrane</keyword>
<dbReference type="PANTHER" id="PTHR46667">
    <property type="entry name" value="OS05G0182700 PROTEIN"/>
    <property type="match status" value="1"/>
</dbReference>
<keyword evidence="5" id="KW-1185">Reference proteome</keyword>